<dbReference type="CDD" id="cd13585">
    <property type="entry name" value="PBP2_TMBP_like"/>
    <property type="match status" value="1"/>
</dbReference>
<gene>
    <name evidence="6" type="ORF">HD596_009543</name>
</gene>
<name>A0A7W9LGC5_9ACTN</name>
<evidence type="ECO:0000256" key="1">
    <source>
        <dbReference type="ARBA" id="ARBA00004196"/>
    </source>
</evidence>
<comment type="caution">
    <text evidence="6">The sequence shown here is derived from an EMBL/GenBank/DDBJ whole genome shotgun (WGS) entry which is preliminary data.</text>
</comment>
<evidence type="ECO:0000256" key="2">
    <source>
        <dbReference type="ARBA" id="ARBA00008520"/>
    </source>
</evidence>
<dbReference type="InterPro" id="IPR006059">
    <property type="entry name" value="SBP"/>
</dbReference>
<proteinExistence type="inferred from homology"/>
<evidence type="ECO:0000256" key="4">
    <source>
        <dbReference type="ARBA" id="ARBA00022729"/>
    </source>
</evidence>
<dbReference type="EMBL" id="JACHMB010000001">
    <property type="protein sequence ID" value="MBB5782787.1"/>
    <property type="molecule type" value="Genomic_DNA"/>
</dbReference>
<comment type="subcellular location">
    <subcellularLocation>
        <location evidence="1">Cell envelope</location>
    </subcellularLocation>
</comment>
<comment type="similarity">
    <text evidence="2">Belongs to the bacterial solute-binding protein 1 family.</text>
</comment>
<protein>
    <submittedName>
        <fullName evidence="6">Multiple sugar transport system substrate-binding protein</fullName>
    </submittedName>
</protein>
<dbReference type="GO" id="GO:0030313">
    <property type="term" value="C:cell envelope"/>
    <property type="evidence" value="ECO:0007669"/>
    <property type="project" value="UniProtKB-SubCell"/>
</dbReference>
<keyword evidence="3" id="KW-0813">Transport</keyword>
<dbReference type="Proteomes" id="UP000579153">
    <property type="component" value="Unassembled WGS sequence"/>
</dbReference>
<feature type="region of interest" description="Disordered" evidence="5">
    <location>
        <begin position="36"/>
        <end position="61"/>
    </location>
</feature>
<evidence type="ECO:0000256" key="3">
    <source>
        <dbReference type="ARBA" id="ARBA00022448"/>
    </source>
</evidence>
<dbReference type="Gene3D" id="3.40.190.10">
    <property type="entry name" value="Periplasmic binding protein-like II"/>
    <property type="match status" value="1"/>
</dbReference>
<reference evidence="6 7" key="1">
    <citation type="submission" date="2020-08" db="EMBL/GenBank/DDBJ databases">
        <title>Sequencing the genomes of 1000 actinobacteria strains.</title>
        <authorList>
            <person name="Klenk H.-P."/>
        </authorList>
    </citation>
    <scope>NUCLEOTIDE SEQUENCE [LARGE SCALE GENOMIC DNA]</scope>
    <source>
        <strain evidence="6 7">DSM 45507</strain>
    </source>
</reference>
<feature type="compositionally biased region" description="Low complexity" evidence="5">
    <location>
        <begin position="43"/>
        <end position="57"/>
    </location>
</feature>
<dbReference type="Pfam" id="PF01547">
    <property type="entry name" value="SBP_bac_1"/>
    <property type="match status" value="1"/>
</dbReference>
<keyword evidence="7" id="KW-1185">Reference proteome</keyword>
<keyword evidence="4" id="KW-0732">Signal</keyword>
<sequence>MDNPLRGLNTTGLNRRQVLSLAAMAAAAVPLTACGSGERTRQAGPASSTASASGGSAVINPDRPESALFPYAEAEKLFDSLPWPTTNVPEPTSKVTVTVAIIPGQRHEVRHAQFAKFIKKRHPNIDIKVEVTPFDDFRTKYLTGAASGVLPDIMYSQFQWGQSFIKNNLYLPLDDYIAATPEFNRADFSKAALSYWERDGKLYALGTDSAPKLLFYNKEIFEKAGAKVPDASWTWDKLMEAARGLVSGTGAQKVFGFTPVPKPTSDLTATFLLAHGGRYLTADETKCVIQEPASRDILKRWIDLLIKDKAMPDLAETQATAKVEPFTLGRGALYVGGAWNIVTLLTLPAEQQFDWSLTHVPSGPEGRFTPVLGSAFGITSKTRNPEAAWIVLNSLRSYAGHRFFLDTPPSRLSAFEENLQDLKLDKEVIDTTKDSLHKYGTSDGVLRLPATPKLEDLTKPIWERVMSGSLSVDDGLKQVTERVTPMLAENV</sequence>
<accession>A0A7W9LGC5</accession>
<dbReference type="AlphaFoldDB" id="A0A7W9LGC5"/>
<dbReference type="RefSeq" id="WP_185075820.1">
    <property type="nucleotide sequence ID" value="NZ_JACHMB010000001.1"/>
</dbReference>
<dbReference type="SUPFAM" id="SSF53850">
    <property type="entry name" value="Periplasmic binding protein-like II"/>
    <property type="match status" value="1"/>
</dbReference>
<evidence type="ECO:0000313" key="7">
    <source>
        <dbReference type="Proteomes" id="UP000579153"/>
    </source>
</evidence>
<dbReference type="PANTHER" id="PTHR43649:SF31">
    <property type="entry name" value="SN-GLYCEROL-3-PHOSPHATE-BINDING PERIPLASMIC PROTEIN UGPB"/>
    <property type="match status" value="1"/>
</dbReference>
<keyword evidence="6" id="KW-0762">Sugar transport</keyword>
<organism evidence="6 7">
    <name type="scientific">Nonomuraea jabiensis</name>
    <dbReference type="NCBI Taxonomy" id="882448"/>
    <lineage>
        <taxon>Bacteria</taxon>
        <taxon>Bacillati</taxon>
        <taxon>Actinomycetota</taxon>
        <taxon>Actinomycetes</taxon>
        <taxon>Streptosporangiales</taxon>
        <taxon>Streptosporangiaceae</taxon>
        <taxon>Nonomuraea</taxon>
    </lineage>
</organism>
<dbReference type="PANTHER" id="PTHR43649">
    <property type="entry name" value="ARABINOSE-BINDING PROTEIN-RELATED"/>
    <property type="match status" value="1"/>
</dbReference>
<evidence type="ECO:0000256" key="5">
    <source>
        <dbReference type="SAM" id="MobiDB-lite"/>
    </source>
</evidence>
<dbReference type="InterPro" id="IPR006311">
    <property type="entry name" value="TAT_signal"/>
</dbReference>
<dbReference type="PROSITE" id="PS51318">
    <property type="entry name" value="TAT"/>
    <property type="match status" value="1"/>
</dbReference>
<dbReference type="InterPro" id="IPR050490">
    <property type="entry name" value="Bact_solute-bd_prot1"/>
</dbReference>
<evidence type="ECO:0000313" key="6">
    <source>
        <dbReference type="EMBL" id="MBB5782787.1"/>
    </source>
</evidence>